<reference evidence="2 3" key="1">
    <citation type="journal article" date="2021" name="MBio">
        <title>A New Model Trypanosomatid, Novymonas esmeraldas: Genomic Perception of Its 'Candidatus Pandoraea novymonadis' Endosymbiont.</title>
        <authorList>
            <person name="Zakharova A."/>
            <person name="Saura A."/>
            <person name="Butenko A."/>
            <person name="Podesvova L."/>
            <person name="Warmusova S."/>
            <person name="Kostygov A.Y."/>
            <person name="Nenarokova A."/>
            <person name="Lukes J."/>
            <person name="Opperdoes F.R."/>
            <person name="Yurchenko V."/>
        </authorList>
    </citation>
    <scope>NUCLEOTIDE SEQUENCE [LARGE SCALE GENOMIC DNA]</scope>
    <source>
        <strain evidence="2 3">E262AT.01</strain>
    </source>
</reference>
<keyword evidence="3" id="KW-1185">Reference proteome</keyword>
<dbReference type="AlphaFoldDB" id="A0AAW0F3Q0"/>
<sequence>MNTVAVVRSPCDLVRVCSAAPSGDASLTEASLLCVPASACSEVAGGVPTAADAAAAGGAGRRANAFSTTSPAWLSVTLACTLDVILQLHPVTSPDGLAALLRRCRGVRVRRSAPHFAHIRCANTHELCAPHGGLTAIPLSPADVVGTSVSTCSTGAATLSSRSTQQVSGNAAGHDGSGAASRCHTTTATKERTLAGVAQCLPTIAVLVRFPQRCRRALLLLRPSLVHRHERRTLAYVGSILPLSESVQHVALSPCGDAALLLGDAFVCSAPPRADAPKDRAATLLLHGGYVSLRSDELRPLLLHLELRGASARERVLHSLLRCRIAGAWCRLRLCDSVTTPCGVVLTDLAVYTSAGHALVFEPVASAAHVEAEAAAAVLYTCYIGAHLCSSARRRASAGAATVVAACTRGATGAGGALLVAPPWRFADQWRHSHWLANVLSAVAVAAATVSPTALCEDSWQRHHRGRHAAPAVLAMSTNRRVWLLSDGPSPPPQRRQRLSVATVPAGTAVGAGGDDARVLHTHVVELAPAHQLHDAQYVAGDGQAGFLLLCRCSIAGAATGDRVVHGAAPSSAVRLLFLPLVALRSSAASLHGRLAPSLLPIPVTPSAATLASLPESFADPTSRLRLVCVASATTMADTVYVTLGSSGAGRVAWTATVSLPSPWTACASWSPSPLPSLLPTQRGGVCVSGAEKEWVTHALSAVFPTGCLMDNSDGDAALAGPLEAALESALLRLGYPFQPVCASAAAAAAELGVDGGDAARAAAVSSAYPPATVAFLDAVHALLRACCAGGAPNSAGVTAVFAGCGAALRMSGLLGRQREADVVRVGGGGDGVGGGGVAATSRGLALLHGFAQLLRHAVEDVAATGDVSAVLACVSHLTQTVAAPATRGRPRMPPTAGEVWGLLLQPLFDFAWGVVHAYGAAAEVAAELLEYCSPATRAMADAGRLWWPDTRGRCRPGSSGPPDPAPASSGRFNGSSPPTAFVSPSATVAAPVPPSSLPLPAVAAAASYTSTELYEVVRRVLLMQGATAALRLVSELQQHKSTKVGAAEVAQMFEAMQRRLQEAVA</sequence>
<feature type="region of interest" description="Disordered" evidence="1">
    <location>
        <begin position="163"/>
        <end position="182"/>
    </location>
</feature>
<dbReference type="Proteomes" id="UP001430356">
    <property type="component" value="Unassembled WGS sequence"/>
</dbReference>
<gene>
    <name evidence="2" type="ORF">NESM_000178900</name>
</gene>
<organism evidence="2 3">
    <name type="scientific">Novymonas esmeraldas</name>
    <dbReference type="NCBI Taxonomy" id="1808958"/>
    <lineage>
        <taxon>Eukaryota</taxon>
        <taxon>Discoba</taxon>
        <taxon>Euglenozoa</taxon>
        <taxon>Kinetoplastea</taxon>
        <taxon>Metakinetoplastina</taxon>
        <taxon>Trypanosomatida</taxon>
        <taxon>Trypanosomatidae</taxon>
        <taxon>Novymonas</taxon>
    </lineage>
</organism>
<evidence type="ECO:0000256" key="1">
    <source>
        <dbReference type="SAM" id="MobiDB-lite"/>
    </source>
</evidence>
<protein>
    <submittedName>
        <fullName evidence="2">Uncharacterized protein</fullName>
    </submittedName>
</protein>
<accession>A0AAW0F3Q0</accession>
<evidence type="ECO:0000313" key="2">
    <source>
        <dbReference type="EMBL" id="KAK7201175.1"/>
    </source>
</evidence>
<feature type="region of interest" description="Disordered" evidence="1">
    <location>
        <begin position="952"/>
        <end position="979"/>
    </location>
</feature>
<comment type="caution">
    <text evidence="2">The sequence shown here is derived from an EMBL/GenBank/DDBJ whole genome shotgun (WGS) entry which is preliminary data.</text>
</comment>
<name>A0AAW0F3Q0_9TRYP</name>
<proteinExistence type="predicted"/>
<evidence type="ECO:0000313" key="3">
    <source>
        <dbReference type="Proteomes" id="UP001430356"/>
    </source>
</evidence>
<dbReference type="EMBL" id="JAECZO010000012">
    <property type="protein sequence ID" value="KAK7201175.1"/>
    <property type="molecule type" value="Genomic_DNA"/>
</dbReference>